<evidence type="ECO:0000259" key="1">
    <source>
        <dbReference type="Pfam" id="PF22936"/>
    </source>
</evidence>
<proteinExistence type="predicted"/>
<dbReference type="Pfam" id="PF22936">
    <property type="entry name" value="Pol_BBD"/>
    <property type="match status" value="1"/>
</dbReference>
<dbReference type="InterPro" id="IPR054722">
    <property type="entry name" value="PolX-like_BBD"/>
</dbReference>
<name>A0AAV5KWG4_9ROSI</name>
<comment type="caution">
    <text evidence="2">The sequence shown here is derived from an EMBL/GenBank/DDBJ whole genome shotgun (WGS) entry which is preliminary data.</text>
</comment>
<gene>
    <name evidence="2" type="ORF">SLEP1_g38006</name>
</gene>
<dbReference type="EMBL" id="BPVZ01000081">
    <property type="protein sequence ID" value="GKV29029.1"/>
    <property type="molecule type" value="Genomic_DNA"/>
</dbReference>
<organism evidence="2 3">
    <name type="scientific">Rubroshorea leprosula</name>
    <dbReference type="NCBI Taxonomy" id="152421"/>
    <lineage>
        <taxon>Eukaryota</taxon>
        <taxon>Viridiplantae</taxon>
        <taxon>Streptophyta</taxon>
        <taxon>Embryophyta</taxon>
        <taxon>Tracheophyta</taxon>
        <taxon>Spermatophyta</taxon>
        <taxon>Magnoliopsida</taxon>
        <taxon>eudicotyledons</taxon>
        <taxon>Gunneridae</taxon>
        <taxon>Pentapetalae</taxon>
        <taxon>rosids</taxon>
        <taxon>malvids</taxon>
        <taxon>Malvales</taxon>
        <taxon>Dipterocarpaceae</taxon>
        <taxon>Rubroshorea</taxon>
    </lineage>
</organism>
<sequence length="310" mass="35502">MKDVLACQGLDAALEETKLAKLKDTDYSTIQKKAVSQIWLALAPEVKYNILSKTTLASMWKKLDEIYASQFLTNWLYLKMELYQLKMAEGTNIHKHLSNFNMMSMLMGKTTLVMKDITTMLLDNTKFLREDDAANQNNALVTEHSWGRSYRRGGGGNQERELGKITMATDEKVNIEGIGDVCLNVHNGRAKVLKNVRYVPQCSSNIIALSELTTRGCKYVRKQEWCKVSKGGRLVLCGRENKNNIYVLEQHLERMLNKTMRKMVWKPKGILVDGKEINKIKKKVNFNNKVVFDDGSRRCDFLSDHILVQN</sequence>
<protein>
    <recommendedName>
        <fullName evidence="1">Retrovirus-related Pol polyprotein from transposon TNT 1-94-like beta-barrel domain-containing protein</fullName>
    </recommendedName>
</protein>
<accession>A0AAV5KWG4</accession>
<dbReference type="Proteomes" id="UP001054252">
    <property type="component" value="Unassembled WGS sequence"/>
</dbReference>
<keyword evidence="3" id="KW-1185">Reference proteome</keyword>
<reference evidence="2 3" key="1">
    <citation type="journal article" date="2021" name="Commun. Biol.">
        <title>The genome of Shorea leprosula (Dipterocarpaceae) highlights the ecological relevance of drought in aseasonal tropical rainforests.</title>
        <authorList>
            <person name="Ng K.K.S."/>
            <person name="Kobayashi M.J."/>
            <person name="Fawcett J.A."/>
            <person name="Hatakeyama M."/>
            <person name="Paape T."/>
            <person name="Ng C.H."/>
            <person name="Ang C.C."/>
            <person name="Tnah L.H."/>
            <person name="Lee C.T."/>
            <person name="Nishiyama T."/>
            <person name="Sese J."/>
            <person name="O'Brien M.J."/>
            <person name="Copetti D."/>
            <person name="Mohd Noor M.I."/>
            <person name="Ong R.C."/>
            <person name="Putra M."/>
            <person name="Sireger I.Z."/>
            <person name="Indrioko S."/>
            <person name="Kosugi Y."/>
            <person name="Izuno A."/>
            <person name="Isagi Y."/>
            <person name="Lee S.L."/>
            <person name="Shimizu K.K."/>
        </authorList>
    </citation>
    <scope>NUCLEOTIDE SEQUENCE [LARGE SCALE GENOMIC DNA]</scope>
    <source>
        <strain evidence="2">214</strain>
    </source>
</reference>
<evidence type="ECO:0000313" key="3">
    <source>
        <dbReference type="Proteomes" id="UP001054252"/>
    </source>
</evidence>
<feature type="domain" description="Retrovirus-related Pol polyprotein from transposon TNT 1-94-like beta-barrel" evidence="1">
    <location>
        <begin position="161"/>
        <end position="217"/>
    </location>
</feature>
<dbReference type="Pfam" id="PF14223">
    <property type="entry name" value="Retrotran_gag_2"/>
    <property type="match status" value="1"/>
</dbReference>
<dbReference type="AlphaFoldDB" id="A0AAV5KWG4"/>
<evidence type="ECO:0000313" key="2">
    <source>
        <dbReference type="EMBL" id="GKV29029.1"/>
    </source>
</evidence>